<dbReference type="EMBL" id="JXTC01000004">
    <property type="protein sequence ID" value="POO02403.1"/>
    <property type="molecule type" value="Genomic_DNA"/>
</dbReference>
<organism evidence="1 2">
    <name type="scientific">Trema orientale</name>
    <name type="common">Charcoal tree</name>
    <name type="synonym">Celtis orientalis</name>
    <dbReference type="NCBI Taxonomy" id="63057"/>
    <lineage>
        <taxon>Eukaryota</taxon>
        <taxon>Viridiplantae</taxon>
        <taxon>Streptophyta</taxon>
        <taxon>Embryophyta</taxon>
        <taxon>Tracheophyta</taxon>
        <taxon>Spermatophyta</taxon>
        <taxon>Magnoliopsida</taxon>
        <taxon>eudicotyledons</taxon>
        <taxon>Gunneridae</taxon>
        <taxon>Pentapetalae</taxon>
        <taxon>rosids</taxon>
        <taxon>fabids</taxon>
        <taxon>Rosales</taxon>
        <taxon>Cannabaceae</taxon>
        <taxon>Trema</taxon>
    </lineage>
</organism>
<protein>
    <submittedName>
        <fullName evidence="1">Uncharacterized protein</fullName>
    </submittedName>
</protein>
<accession>A0A2P5FX79</accession>
<evidence type="ECO:0000313" key="1">
    <source>
        <dbReference type="EMBL" id="POO02403.1"/>
    </source>
</evidence>
<name>A0A2P5FX79_TREOI</name>
<keyword evidence="2" id="KW-1185">Reference proteome</keyword>
<dbReference type="InParanoid" id="A0A2P5FX79"/>
<dbReference type="AlphaFoldDB" id="A0A2P5FX79"/>
<reference evidence="2" key="1">
    <citation type="submission" date="2016-06" db="EMBL/GenBank/DDBJ databases">
        <title>Parallel loss of symbiosis genes in relatives of nitrogen-fixing non-legume Parasponia.</title>
        <authorList>
            <person name="Van Velzen R."/>
            <person name="Holmer R."/>
            <person name="Bu F."/>
            <person name="Rutten L."/>
            <person name="Van Zeijl A."/>
            <person name="Liu W."/>
            <person name="Santuari L."/>
            <person name="Cao Q."/>
            <person name="Sharma T."/>
            <person name="Shen D."/>
            <person name="Roswanjaya Y."/>
            <person name="Wardhani T."/>
            <person name="Kalhor M.S."/>
            <person name="Jansen J."/>
            <person name="Van den Hoogen J."/>
            <person name="Gungor B."/>
            <person name="Hartog M."/>
            <person name="Hontelez J."/>
            <person name="Verver J."/>
            <person name="Yang W.-C."/>
            <person name="Schijlen E."/>
            <person name="Repin R."/>
            <person name="Schilthuizen M."/>
            <person name="Schranz E."/>
            <person name="Heidstra R."/>
            <person name="Miyata K."/>
            <person name="Fedorova E."/>
            <person name="Kohlen W."/>
            <person name="Bisseling T."/>
            <person name="Smit S."/>
            <person name="Geurts R."/>
        </authorList>
    </citation>
    <scope>NUCLEOTIDE SEQUENCE [LARGE SCALE GENOMIC DNA]</scope>
    <source>
        <strain evidence="2">cv. RG33-2</strain>
    </source>
</reference>
<comment type="caution">
    <text evidence="1">The sequence shown here is derived from an EMBL/GenBank/DDBJ whole genome shotgun (WGS) entry which is preliminary data.</text>
</comment>
<proteinExistence type="predicted"/>
<sequence>MGSNIIRSPLIISFLIFKSEELHLSFRLVIQLLQAYISWSVEGDSQPEQQLKKQRNWYGEASAVFRFVKHRRLGDRQNSKPIGLSGRNSITPTGLSNNRRLCFVLLRMGVVRDPSRCARAQSQPCRGSVAASGRPLPVSSAPFRVVMESYHGQSKVESENLDISGKVY</sequence>
<evidence type="ECO:0000313" key="2">
    <source>
        <dbReference type="Proteomes" id="UP000237000"/>
    </source>
</evidence>
<dbReference type="Proteomes" id="UP000237000">
    <property type="component" value="Unassembled WGS sequence"/>
</dbReference>
<gene>
    <name evidence="1" type="ORF">TorRG33x02_013870</name>
</gene>